<keyword evidence="2" id="KW-1185">Reference proteome</keyword>
<reference evidence="1 2" key="1">
    <citation type="submission" date="2024-01" db="EMBL/GenBank/DDBJ databases">
        <title>The genomes of 5 underutilized Papilionoideae crops provide insights into root nodulation and disease resistanc.</title>
        <authorList>
            <person name="Yuan L."/>
        </authorList>
    </citation>
    <scope>NUCLEOTIDE SEQUENCE [LARGE SCALE GENOMIC DNA]</scope>
    <source>
        <strain evidence="1">ZHUSHIDOU_FW_LH</strain>
        <tissue evidence="1">Leaf</tissue>
    </source>
</reference>
<evidence type="ECO:0000313" key="2">
    <source>
        <dbReference type="Proteomes" id="UP001372338"/>
    </source>
</evidence>
<dbReference type="Proteomes" id="UP001372338">
    <property type="component" value="Unassembled WGS sequence"/>
</dbReference>
<proteinExistence type="predicted"/>
<sequence>MASVFSVHCRHLLLVRTEPVAMGHCSLLCAATVLNFLNSDGNVGRLPQLIPDQILKLKQLTVLTLADTDKKLILSMIKGKEQYEACQSIYLFAIRRTAEEVKIVHSRFLKHIIGHCNYTNTEAW</sequence>
<dbReference type="EMBL" id="JAYWIO010000004">
    <property type="protein sequence ID" value="KAK7268131.1"/>
    <property type="molecule type" value="Genomic_DNA"/>
</dbReference>
<gene>
    <name evidence="1" type="ORF">RIF29_20818</name>
</gene>
<comment type="caution">
    <text evidence="1">The sequence shown here is derived from an EMBL/GenBank/DDBJ whole genome shotgun (WGS) entry which is preliminary data.</text>
</comment>
<organism evidence="1 2">
    <name type="scientific">Crotalaria pallida</name>
    <name type="common">Smooth rattlebox</name>
    <name type="synonym">Crotalaria striata</name>
    <dbReference type="NCBI Taxonomy" id="3830"/>
    <lineage>
        <taxon>Eukaryota</taxon>
        <taxon>Viridiplantae</taxon>
        <taxon>Streptophyta</taxon>
        <taxon>Embryophyta</taxon>
        <taxon>Tracheophyta</taxon>
        <taxon>Spermatophyta</taxon>
        <taxon>Magnoliopsida</taxon>
        <taxon>eudicotyledons</taxon>
        <taxon>Gunneridae</taxon>
        <taxon>Pentapetalae</taxon>
        <taxon>rosids</taxon>
        <taxon>fabids</taxon>
        <taxon>Fabales</taxon>
        <taxon>Fabaceae</taxon>
        <taxon>Papilionoideae</taxon>
        <taxon>50 kb inversion clade</taxon>
        <taxon>genistoids sensu lato</taxon>
        <taxon>core genistoids</taxon>
        <taxon>Crotalarieae</taxon>
        <taxon>Crotalaria</taxon>
    </lineage>
</organism>
<dbReference type="AlphaFoldDB" id="A0AAN9F3B9"/>
<evidence type="ECO:0000313" key="1">
    <source>
        <dbReference type="EMBL" id="KAK7268131.1"/>
    </source>
</evidence>
<protein>
    <submittedName>
        <fullName evidence="1">Uncharacterized protein</fullName>
    </submittedName>
</protein>
<name>A0AAN9F3B9_CROPI</name>
<accession>A0AAN9F3B9</accession>